<keyword evidence="4" id="KW-1185">Reference proteome</keyword>
<evidence type="ECO:0000256" key="1">
    <source>
        <dbReference type="SAM" id="SignalP"/>
    </source>
</evidence>
<gene>
    <name evidence="3" type="ORF">DENIS_4993</name>
</gene>
<accession>A0A401G484</accession>
<proteinExistence type="predicted"/>
<dbReference type="Gene3D" id="3.30.530.80">
    <property type="match status" value="1"/>
</dbReference>
<dbReference type="PROSITE" id="PS51257">
    <property type="entry name" value="PROKAR_LIPOPROTEIN"/>
    <property type="match status" value="1"/>
</dbReference>
<feature type="signal peptide" evidence="1">
    <location>
        <begin position="1"/>
        <end position="21"/>
    </location>
</feature>
<reference evidence="4" key="2">
    <citation type="submission" date="2019-01" db="EMBL/GenBank/DDBJ databases">
        <title>Genome sequence of Desulfonema ishimotonii strain Tokyo 01.</title>
        <authorList>
            <person name="Fukui M."/>
        </authorList>
    </citation>
    <scope>NUCLEOTIDE SEQUENCE [LARGE SCALE GENOMIC DNA]</scope>
    <source>
        <strain evidence="4">Tokyo 01</strain>
    </source>
</reference>
<feature type="domain" description="DUF4468" evidence="2">
    <location>
        <begin position="37"/>
        <end position="120"/>
    </location>
</feature>
<protein>
    <submittedName>
        <fullName evidence="3">DUF4468 domain-containing protein</fullName>
    </submittedName>
</protein>
<comment type="caution">
    <text evidence="3">The sequence shown here is derived from an EMBL/GenBank/DDBJ whole genome shotgun (WGS) entry which is preliminary data.</text>
</comment>
<dbReference type="EMBL" id="BEXT01000001">
    <property type="protein sequence ID" value="GBC63993.1"/>
    <property type="molecule type" value="Genomic_DNA"/>
</dbReference>
<dbReference type="Pfam" id="PF14730">
    <property type="entry name" value="DUF4468"/>
    <property type="match status" value="1"/>
</dbReference>
<sequence length="162" mass="18310">MKRLSVGILLSVCVLCGCASAPPPEPAPPDELTIRQVLEIPGVSKNELFERAKTWVGQSFSNSLDVIQSANRTRGTVIGKTYISHSRPARFGQKDFFELRFTLMVEAKDNKIRTTFTDMRLMNQFGVQTILKTDMEELRPRLEEAVKSLVASFNTEKTDENW</sequence>
<evidence type="ECO:0000259" key="2">
    <source>
        <dbReference type="Pfam" id="PF14730"/>
    </source>
</evidence>
<reference evidence="4" key="1">
    <citation type="submission" date="2017-11" db="EMBL/GenBank/DDBJ databases">
        <authorList>
            <person name="Watanabe M."/>
            <person name="Kojima H."/>
        </authorList>
    </citation>
    <scope>NUCLEOTIDE SEQUENCE [LARGE SCALE GENOMIC DNA]</scope>
    <source>
        <strain evidence="4">Tokyo 01</strain>
    </source>
</reference>
<keyword evidence="1" id="KW-0732">Signal</keyword>
<evidence type="ECO:0000313" key="3">
    <source>
        <dbReference type="EMBL" id="GBC63993.1"/>
    </source>
</evidence>
<dbReference type="AlphaFoldDB" id="A0A401G484"/>
<evidence type="ECO:0000313" key="4">
    <source>
        <dbReference type="Proteomes" id="UP000288096"/>
    </source>
</evidence>
<name>A0A401G484_9BACT</name>
<dbReference type="InterPro" id="IPR027823">
    <property type="entry name" value="DUF4468"/>
</dbReference>
<organism evidence="3 4">
    <name type="scientific">Desulfonema ishimotonii</name>
    <dbReference type="NCBI Taxonomy" id="45657"/>
    <lineage>
        <taxon>Bacteria</taxon>
        <taxon>Pseudomonadati</taxon>
        <taxon>Thermodesulfobacteriota</taxon>
        <taxon>Desulfobacteria</taxon>
        <taxon>Desulfobacterales</taxon>
        <taxon>Desulfococcaceae</taxon>
        <taxon>Desulfonema</taxon>
    </lineage>
</organism>
<feature type="chain" id="PRO_5019508764" evidence="1">
    <location>
        <begin position="22"/>
        <end position="162"/>
    </location>
</feature>
<dbReference type="Proteomes" id="UP000288096">
    <property type="component" value="Unassembled WGS sequence"/>
</dbReference>